<reference evidence="2" key="2">
    <citation type="submission" date="2015-03" db="UniProtKB">
        <authorList>
            <consortium name="EnsemblPlants"/>
        </authorList>
    </citation>
    <scope>IDENTIFICATION</scope>
</reference>
<name>A0A0D3H181_9ORYZ</name>
<dbReference type="GO" id="GO:0006790">
    <property type="term" value="P:sulfur compound metabolic process"/>
    <property type="evidence" value="ECO:0007669"/>
    <property type="project" value="TreeGrafter"/>
</dbReference>
<dbReference type="InterPro" id="IPR036374">
    <property type="entry name" value="OxRdtase_Mopterin-bd_sf"/>
</dbReference>
<accession>A0A0D3H181</accession>
<organism evidence="2">
    <name type="scientific">Oryza barthii</name>
    <dbReference type="NCBI Taxonomy" id="65489"/>
    <lineage>
        <taxon>Eukaryota</taxon>
        <taxon>Viridiplantae</taxon>
        <taxon>Streptophyta</taxon>
        <taxon>Embryophyta</taxon>
        <taxon>Tracheophyta</taxon>
        <taxon>Spermatophyta</taxon>
        <taxon>Magnoliopsida</taxon>
        <taxon>Liliopsida</taxon>
        <taxon>Poales</taxon>
        <taxon>Poaceae</taxon>
        <taxon>BOP clade</taxon>
        <taxon>Oryzoideae</taxon>
        <taxon>Oryzeae</taxon>
        <taxon>Oryzinae</taxon>
        <taxon>Oryza</taxon>
    </lineage>
</organism>
<evidence type="ECO:0000313" key="2">
    <source>
        <dbReference type="EnsemblPlants" id="OBART08G17630.1"/>
    </source>
</evidence>
<dbReference type="GO" id="GO:0008482">
    <property type="term" value="F:sulfite oxidase activity"/>
    <property type="evidence" value="ECO:0007669"/>
    <property type="project" value="TreeGrafter"/>
</dbReference>
<dbReference type="Proteomes" id="UP000026960">
    <property type="component" value="Chromosome 8"/>
</dbReference>
<reference evidence="2" key="1">
    <citation type="journal article" date="2009" name="Rice">
        <title>De Novo Next Generation Sequencing of Plant Genomes.</title>
        <authorList>
            <person name="Rounsley S."/>
            <person name="Marri P.R."/>
            <person name="Yu Y."/>
            <person name="He R."/>
            <person name="Sisneros N."/>
            <person name="Goicoechea J.L."/>
            <person name="Lee S.J."/>
            <person name="Angelova A."/>
            <person name="Kudrna D."/>
            <person name="Luo M."/>
            <person name="Affourtit J."/>
            <person name="Desany B."/>
            <person name="Knight J."/>
            <person name="Niazi F."/>
            <person name="Egholm M."/>
            <person name="Wing R.A."/>
        </authorList>
    </citation>
    <scope>NUCLEOTIDE SEQUENCE [LARGE SCALE GENOMIC DNA]</scope>
    <source>
        <strain evidence="2">cv. IRGC 105608</strain>
    </source>
</reference>
<dbReference type="eggNOG" id="KOG0535">
    <property type="taxonomic scope" value="Eukaryota"/>
</dbReference>
<dbReference type="PANTHER" id="PTHR19372">
    <property type="entry name" value="SULFITE REDUCTASE"/>
    <property type="match status" value="1"/>
</dbReference>
<sequence length="228" mass="25368">MAASVQPRQFGHLEPGSAPVCGAASSNGAKAYPPANGIPRRADSPVRGCGFPPLVSPPSRKAPSDGSDDEEEEQEDWRELYGSHLQLEVEPSVRDARDEGTADAWIERNPLLIRLTGKHPLNCEPPLARLMHHGFITPAALHFVRNHGAVPRGDWCVYVGIMRFYHVLRDTREVSCETCQLSDDFNHVSRDTHEVSCDTCHVSNDFYHVSRDTREVSDDTYQVSSDSY</sequence>
<dbReference type="HOGENOM" id="CLU_1216380_0_0_1"/>
<dbReference type="GO" id="GO:0043546">
    <property type="term" value="F:molybdopterin cofactor binding"/>
    <property type="evidence" value="ECO:0007669"/>
    <property type="project" value="TreeGrafter"/>
</dbReference>
<protein>
    <submittedName>
        <fullName evidence="2">Uncharacterized protein</fullName>
    </submittedName>
</protein>
<evidence type="ECO:0000313" key="3">
    <source>
        <dbReference type="Proteomes" id="UP000026960"/>
    </source>
</evidence>
<dbReference type="PRINTS" id="PR00407">
    <property type="entry name" value="EUMOPTERIN"/>
</dbReference>
<evidence type="ECO:0000256" key="1">
    <source>
        <dbReference type="SAM" id="MobiDB-lite"/>
    </source>
</evidence>
<keyword evidence="3" id="KW-1185">Reference proteome</keyword>
<dbReference type="STRING" id="65489.A0A0D3H181"/>
<dbReference type="SUPFAM" id="SSF56524">
    <property type="entry name" value="Oxidoreductase molybdopterin-binding domain"/>
    <property type="match status" value="1"/>
</dbReference>
<feature type="compositionally biased region" description="Acidic residues" evidence="1">
    <location>
        <begin position="66"/>
        <end position="76"/>
    </location>
</feature>
<dbReference type="AlphaFoldDB" id="A0A0D3H181"/>
<dbReference type="EnsemblPlants" id="OBART08G17630.1">
    <property type="protein sequence ID" value="OBART08G17630.1"/>
    <property type="gene ID" value="OBART08G17630"/>
</dbReference>
<dbReference type="Gramene" id="OBART08G17630.1">
    <property type="protein sequence ID" value="OBART08G17630.1"/>
    <property type="gene ID" value="OBART08G17630"/>
</dbReference>
<feature type="region of interest" description="Disordered" evidence="1">
    <location>
        <begin position="1"/>
        <end position="76"/>
    </location>
</feature>
<dbReference type="Gene3D" id="3.90.420.10">
    <property type="entry name" value="Oxidoreductase, molybdopterin-binding domain"/>
    <property type="match status" value="1"/>
</dbReference>
<dbReference type="InterPro" id="IPR008335">
    <property type="entry name" value="Mopterin_OxRdtase_euk"/>
</dbReference>
<dbReference type="GO" id="GO:0020037">
    <property type="term" value="F:heme binding"/>
    <property type="evidence" value="ECO:0007669"/>
    <property type="project" value="TreeGrafter"/>
</dbReference>
<dbReference type="PANTHER" id="PTHR19372:SF16">
    <property type="entry name" value="NITRATE REDUCTASE"/>
    <property type="match status" value="1"/>
</dbReference>
<dbReference type="PaxDb" id="65489-OBART08G17630.1"/>
<proteinExistence type="predicted"/>